<dbReference type="EMBL" id="BQNB010013147">
    <property type="protein sequence ID" value="GJT12438.1"/>
    <property type="molecule type" value="Genomic_DNA"/>
</dbReference>
<name>A0ABQ5BG18_9ASTR</name>
<feature type="compositionally biased region" description="Basic and acidic residues" evidence="1">
    <location>
        <begin position="73"/>
        <end position="84"/>
    </location>
</feature>
<reference evidence="2" key="2">
    <citation type="submission" date="2022-01" db="EMBL/GenBank/DDBJ databases">
        <authorList>
            <person name="Yamashiro T."/>
            <person name="Shiraishi A."/>
            <person name="Satake H."/>
            <person name="Nakayama K."/>
        </authorList>
    </citation>
    <scope>NUCLEOTIDE SEQUENCE</scope>
</reference>
<comment type="caution">
    <text evidence="2">The sequence shown here is derived from an EMBL/GenBank/DDBJ whole genome shotgun (WGS) entry which is preliminary data.</text>
</comment>
<proteinExistence type="predicted"/>
<evidence type="ECO:0000313" key="2">
    <source>
        <dbReference type="EMBL" id="GJT12438.1"/>
    </source>
</evidence>
<organism evidence="2 3">
    <name type="scientific">Tanacetum coccineum</name>
    <dbReference type="NCBI Taxonomy" id="301880"/>
    <lineage>
        <taxon>Eukaryota</taxon>
        <taxon>Viridiplantae</taxon>
        <taxon>Streptophyta</taxon>
        <taxon>Embryophyta</taxon>
        <taxon>Tracheophyta</taxon>
        <taxon>Spermatophyta</taxon>
        <taxon>Magnoliopsida</taxon>
        <taxon>eudicotyledons</taxon>
        <taxon>Gunneridae</taxon>
        <taxon>Pentapetalae</taxon>
        <taxon>asterids</taxon>
        <taxon>campanulids</taxon>
        <taxon>Asterales</taxon>
        <taxon>Asteraceae</taxon>
        <taxon>Asteroideae</taxon>
        <taxon>Anthemideae</taxon>
        <taxon>Anthemidinae</taxon>
        <taxon>Tanacetum</taxon>
    </lineage>
</organism>
<protein>
    <submittedName>
        <fullName evidence="2">Uncharacterized protein</fullName>
    </submittedName>
</protein>
<keyword evidence="3" id="KW-1185">Reference proteome</keyword>
<sequence length="142" mass="16257">MKDYRRETRNEEVQMELEYSIEDYKEIEEEPRPPSDGQTRSALRIGSLIIRRTNRRTVWFEGVSERVSSGVERVTKGRRREDPNGRTSNGENMGVNLPSLLVVHLERTEAGSLLQSSLVYEFVGNLPLINQGGNHPQMVCIL</sequence>
<accession>A0ABQ5BG18</accession>
<feature type="region of interest" description="Disordered" evidence="1">
    <location>
        <begin position="70"/>
        <end position="93"/>
    </location>
</feature>
<dbReference type="Proteomes" id="UP001151760">
    <property type="component" value="Unassembled WGS sequence"/>
</dbReference>
<evidence type="ECO:0000313" key="3">
    <source>
        <dbReference type="Proteomes" id="UP001151760"/>
    </source>
</evidence>
<evidence type="ECO:0000256" key="1">
    <source>
        <dbReference type="SAM" id="MobiDB-lite"/>
    </source>
</evidence>
<reference evidence="2" key="1">
    <citation type="journal article" date="2022" name="Int. J. Mol. Sci.">
        <title>Draft Genome of Tanacetum Coccineum: Genomic Comparison of Closely Related Tanacetum-Family Plants.</title>
        <authorList>
            <person name="Yamashiro T."/>
            <person name="Shiraishi A."/>
            <person name="Nakayama K."/>
            <person name="Satake H."/>
        </authorList>
    </citation>
    <scope>NUCLEOTIDE SEQUENCE</scope>
</reference>
<gene>
    <name evidence="2" type="ORF">Tco_0859480</name>
</gene>